<sequence>MNPLQIFGKPAMKTMPASPLRNGQIIQGKVMKLFPNQRAEIQIGGQKVIAKLDASLTLHRSYHFQVQIKGGIIYLHVLAEQQKKTNDLLHLLHSLRLKSTKTNVAFMKLLLERLIPFDRGQLVQALSLLEGASGNEKAMEVLVYMIKNRLPMSEIVFQGLLAKTNYRQTELFQSFLTSVRSNSGDHPAVQRLADFVEPPLNGKAAVAKELFSVENTRLPFHLLQAAGKIPLSFNFGQWKESWQPFLSAMKNMTNSELNQFAKVNHLPFPIEMKEIEYIWKTVYKHQALLRKEAGEILEQWEGKINAAVLKGKGLDKNEFAAFVVRVRKLFNHFTGTQFVLANRPVDLKQVAEILHTLYDIPSGEKIEKFLTSIRERNLFLSDLPKEQLLHQIRQTISMITYEQQIAKGEADPAANMKAMLLQWLNESTGQTKEHLTRLLQFVHGVQLQSVREADSFIHVQLQIPAERMGLNKDVTLEMEGRKTKDGGLNPDYCRILFLLDLKFLHETAIDVMVQKRSVSMTVYNDTENIQTYAATLKPLLKTRLEELNYKLSQINFKPFAEREKPIKEEIDKTVHGVDYRI</sequence>
<proteinExistence type="predicted"/>
<evidence type="ECO:0000313" key="2">
    <source>
        <dbReference type="Proteomes" id="UP000602050"/>
    </source>
</evidence>
<organism evidence="1 2">
    <name type="scientific">Compostibacillus humi</name>
    <dbReference type="NCBI Taxonomy" id="1245525"/>
    <lineage>
        <taxon>Bacteria</taxon>
        <taxon>Bacillati</taxon>
        <taxon>Bacillota</taxon>
        <taxon>Bacilli</taxon>
        <taxon>Bacillales</taxon>
        <taxon>Bacillaceae</taxon>
        <taxon>Compostibacillus</taxon>
    </lineage>
</organism>
<reference evidence="1" key="1">
    <citation type="journal article" date="2014" name="Int. J. Syst. Evol. Microbiol.">
        <title>Complete genome sequence of Corynebacterium casei LMG S-19264T (=DSM 44701T), isolated from a smear-ripened cheese.</title>
        <authorList>
            <consortium name="US DOE Joint Genome Institute (JGI-PGF)"/>
            <person name="Walter F."/>
            <person name="Albersmeier A."/>
            <person name="Kalinowski J."/>
            <person name="Ruckert C."/>
        </authorList>
    </citation>
    <scope>NUCLEOTIDE SEQUENCE</scope>
    <source>
        <strain evidence="1">CGMCC 1.12360</strain>
    </source>
</reference>
<protein>
    <recommendedName>
        <fullName evidence="3">Flagellar hook-length control protein FliK</fullName>
    </recommendedName>
</protein>
<reference evidence="1" key="2">
    <citation type="submission" date="2020-09" db="EMBL/GenBank/DDBJ databases">
        <authorList>
            <person name="Sun Q."/>
            <person name="Zhou Y."/>
        </authorList>
    </citation>
    <scope>NUCLEOTIDE SEQUENCE</scope>
    <source>
        <strain evidence="1">CGMCC 1.12360</strain>
    </source>
</reference>
<gene>
    <name evidence="1" type="primary">ylqG</name>
    <name evidence="1" type="ORF">GCM10010978_03420</name>
</gene>
<dbReference type="Proteomes" id="UP000602050">
    <property type="component" value="Unassembled WGS sequence"/>
</dbReference>
<keyword evidence="2" id="KW-1185">Reference proteome</keyword>
<accession>A0A8J3EIV4</accession>
<name>A0A8J3EIV4_9BACI</name>
<dbReference type="RefSeq" id="WP_188390643.1">
    <property type="nucleotide sequence ID" value="NZ_BMEV01000004.1"/>
</dbReference>
<evidence type="ECO:0000313" key="1">
    <source>
        <dbReference type="EMBL" id="GGH69430.1"/>
    </source>
</evidence>
<comment type="caution">
    <text evidence="1">The sequence shown here is derived from an EMBL/GenBank/DDBJ whole genome shotgun (WGS) entry which is preliminary data.</text>
</comment>
<dbReference type="EMBL" id="BMEV01000004">
    <property type="protein sequence ID" value="GGH69430.1"/>
    <property type="molecule type" value="Genomic_DNA"/>
</dbReference>
<dbReference type="AlphaFoldDB" id="A0A8J3EIV4"/>
<evidence type="ECO:0008006" key="3">
    <source>
        <dbReference type="Google" id="ProtNLM"/>
    </source>
</evidence>